<dbReference type="AlphaFoldDB" id="A0AAV4S9A9"/>
<dbReference type="Proteomes" id="UP001054837">
    <property type="component" value="Unassembled WGS sequence"/>
</dbReference>
<organism evidence="1 2">
    <name type="scientific">Caerostris darwini</name>
    <dbReference type="NCBI Taxonomy" id="1538125"/>
    <lineage>
        <taxon>Eukaryota</taxon>
        <taxon>Metazoa</taxon>
        <taxon>Ecdysozoa</taxon>
        <taxon>Arthropoda</taxon>
        <taxon>Chelicerata</taxon>
        <taxon>Arachnida</taxon>
        <taxon>Araneae</taxon>
        <taxon>Araneomorphae</taxon>
        <taxon>Entelegynae</taxon>
        <taxon>Araneoidea</taxon>
        <taxon>Araneidae</taxon>
        <taxon>Caerostris</taxon>
    </lineage>
</organism>
<sequence length="117" mass="13006">MNSLLILLGDIVQLSLFSGTLDENRKLLKRSLNKDVGGMRDMRSESIIPSVIVFAQAFLLSANKASKHISQMNSLLILLGDIAQQSMFSGILDGNRKLLKRSLNKDVGDMRDMRSNQ</sequence>
<gene>
    <name evidence="1" type="ORF">CDAR_280051</name>
</gene>
<name>A0AAV4S9A9_9ARAC</name>
<evidence type="ECO:0000313" key="1">
    <source>
        <dbReference type="EMBL" id="GIY29761.1"/>
    </source>
</evidence>
<reference evidence="1 2" key="1">
    <citation type="submission" date="2021-06" db="EMBL/GenBank/DDBJ databases">
        <title>Caerostris darwini draft genome.</title>
        <authorList>
            <person name="Kono N."/>
            <person name="Arakawa K."/>
        </authorList>
    </citation>
    <scope>NUCLEOTIDE SEQUENCE [LARGE SCALE GENOMIC DNA]</scope>
</reference>
<accession>A0AAV4S9A9</accession>
<evidence type="ECO:0000313" key="2">
    <source>
        <dbReference type="Proteomes" id="UP001054837"/>
    </source>
</evidence>
<dbReference type="EMBL" id="BPLQ01007383">
    <property type="protein sequence ID" value="GIY29761.1"/>
    <property type="molecule type" value="Genomic_DNA"/>
</dbReference>
<keyword evidence="2" id="KW-1185">Reference proteome</keyword>
<protein>
    <submittedName>
        <fullName evidence="1">Uncharacterized protein</fullName>
    </submittedName>
</protein>
<comment type="caution">
    <text evidence="1">The sequence shown here is derived from an EMBL/GenBank/DDBJ whole genome shotgun (WGS) entry which is preliminary data.</text>
</comment>
<proteinExistence type="predicted"/>